<dbReference type="GO" id="GO:0005509">
    <property type="term" value="F:calcium ion binding"/>
    <property type="evidence" value="ECO:0007669"/>
    <property type="project" value="InterPro"/>
</dbReference>
<dbReference type="GO" id="GO:0005576">
    <property type="term" value="C:extracellular region"/>
    <property type="evidence" value="ECO:0007669"/>
    <property type="project" value="UniProtKB-SubCell"/>
</dbReference>
<feature type="compositionally biased region" description="Basic and acidic residues" evidence="3">
    <location>
        <begin position="278"/>
        <end position="307"/>
    </location>
</feature>
<dbReference type="PROSITE" id="PS00330">
    <property type="entry name" value="HEMOLYSIN_CALCIUM"/>
    <property type="match status" value="5"/>
</dbReference>
<evidence type="ECO:0000313" key="4">
    <source>
        <dbReference type="EMBL" id="MQQ06973.1"/>
    </source>
</evidence>
<keyword evidence="5" id="KW-1185">Reference proteome</keyword>
<dbReference type="EMBL" id="WIBF01000001">
    <property type="protein sequence ID" value="MQQ06973.1"/>
    <property type="molecule type" value="Genomic_DNA"/>
</dbReference>
<evidence type="ECO:0000313" key="5">
    <source>
        <dbReference type="Proteomes" id="UP000444174"/>
    </source>
</evidence>
<evidence type="ECO:0000256" key="3">
    <source>
        <dbReference type="SAM" id="MobiDB-lite"/>
    </source>
</evidence>
<dbReference type="AlphaFoldDB" id="A0A843YCB9"/>
<name>A0A843YCB9_9RHOB</name>
<feature type="region of interest" description="Disordered" evidence="3">
    <location>
        <begin position="276"/>
        <end position="307"/>
    </location>
</feature>
<proteinExistence type="predicted"/>
<dbReference type="InterPro" id="IPR011049">
    <property type="entry name" value="Serralysin-like_metalloprot_C"/>
</dbReference>
<dbReference type="PRINTS" id="PR00313">
    <property type="entry name" value="CABNDNGRPT"/>
</dbReference>
<dbReference type="InterPro" id="IPR018511">
    <property type="entry name" value="Hemolysin-typ_Ca-bd_CS"/>
</dbReference>
<evidence type="ECO:0000256" key="2">
    <source>
        <dbReference type="ARBA" id="ARBA00022525"/>
    </source>
</evidence>
<gene>
    <name evidence="4" type="ORF">GFB49_00745</name>
</gene>
<dbReference type="InterPro" id="IPR050557">
    <property type="entry name" value="RTX_toxin/Mannuronan_C5-epim"/>
</dbReference>
<comment type="subcellular location">
    <subcellularLocation>
        <location evidence="1">Secreted</location>
    </subcellularLocation>
</comment>
<dbReference type="Gene3D" id="2.150.10.10">
    <property type="entry name" value="Serralysin-like metalloprotease, C-terminal"/>
    <property type="match status" value="2"/>
</dbReference>
<dbReference type="PANTHER" id="PTHR38340">
    <property type="entry name" value="S-LAYER PROTEIN"/>
    <property type="match status" value="1"/>
</dbReference>
<dbReference type="Proteomes" id="UP000444174">
    <property type="component" value="Unassembled WGS sequence"/>
</dbReference>
<comment type="caution">
    <text evidence="4">The sequence shown here is derived from an EMBL/GenBank/DDBJ whole genome shotgun (WGS) entry which is preliminary data.</text>
</comment>
<dbReference type="PANTHER" id="PTHR38340:SF1">
    <property type="entry name" value="S-LAYER PROTEIN"/>
    <property type="match status" value="1"/>
</dbReference>
<dbReference type="RefSeq" id="WP_153213895.1">
    <property type="nucleotide sequence ID" value="NZ_WIBF01000001.1"/>
</dbReference>
<dbReference type="Pfam" id="PF00353">
    <property type="entry name" value="HemolysinCabind"/>
    <property type="match status" value="4"/>
</dbReference>
<dbReference type="InterPro" id="IPR001343">
    <property type="entry name" value="Hemolysn_Ca-bd"/>
</dbReference>
<evidence type="ECO:0000256" key="1">
    <source>
        <dbReference type="ARBA" id="ARBA00004613"/>
    </source>
</evidence>
<organism evidence="4 5">
    <name type="scientific">Tritonibacter litoralis</name>
    <dbReference type="NCBI Taxonomy" id="2662264"/>
    <lineage>
        <taxon>Bacteria</taxon>
        <taxon>Pseudomonadati</taxon>
        <taxon>Pseudomonadota</taxon>
        <taxon>Alphaproteobacteria</taxon>
        <taxon>Rhodobacterales</taxon>
        <taxon>Paracoccaceae</taxon>
        <taxon>Tritonibacter</taxon>
    </lineage>
</organism>
<dbReference type="SUPFAM" id="SSF51120">
    <property type="entry name" value="beta-Roll"/>
    <property type="match status" value="2"/>
</dbReference>
<keyword evidence="2" id="KW-0964">Secreted</keyword>
<accession>A0A843YCB9</accession>
<protein>
    <submittedName>
        <fullName evidence="4">Calcium-binding protein</fullName>
    </submittedName>
</protein>
<reference evidence="4 5" key="1">
    <citation type="submission" date="2019-10" db="EMBL/GenBank/DDBJ databases">
        <title>Epibacterium sp. nov., isolated from seawater.</title>
        <authorList>
            <person name="Zhang X."/>
            <person name="Li N."/>
        </authorList>
    </citation>
    <scope>NUCLEOTIDE SEQUENCE [LARGE SCALE GENOMIC DNA]</scope>
    <source>
        <strain evidence="4 5">SM1979</strain>
    </source>
</reference>
<sequence length="414" mass="43020">MARLVINADSDELSADDLFALVGDNSLEVTQTTDSLIRLEGDNGLFATVTGNFTAFPTLSRTIDGLSAGFNGEILIDISDFSITLGELQFNRNPFAAITAGDDTNIGNTDIGLLWEGFGGNDSFDLGAGNDTVFGGSGSDTLIVEDRFASARATLVTSGTINLTTRDGRDSLSSVELLQFEDRLAAISTGTSFNNTLIGNQFSATRNDLIVGGAGNDQLLGRSGSDALFGESGNDRLLGQRGADFLDGGSGNDTLVGGSLADTLFGGSGADSLIGGGGRDRLNGGRNNDRLDGNASDDILRGNHGQDRLNGGVGNDRLLGGTGRDTLFGGSGNDVLSGNGGADVFEFRSNDGNDTITDFRLGADHIRILNGADDLSDLTIRSQGNDSRVSFGNTTIVVEDVSAEQLNDADHFLF</sequence>